<reference evidence="12" key="1">
    <citation type="submission" date="2025-08" db="UniProtKB">
        <authorList>
            <consortium name="RefSeq"/>
        </authorList>
    </citation>
    <scope>IDENTIFICATION</scope>
    <source>
        <strain evidence="12">11010-0011.00</strain>
        <tissue evidence="12">Whole body</tissue>
    </source>
</reference>
<dbReference type="RefSeq" id="XP_030387714.1">
    <property type="nucleotide sequence ID" value="XM_030531854.1"/>
</dbReference>
<dbReference type="GeneID" id="115634260"/>
<keyword evidence="4 8" id="KW-0812">Transmembrane</keyword>
<dbReference type="InterPro" id="IPR023395">
    <property type="entry name" value="MCP_dom_sf"/>
</dbReference>
<dbReference type="SUPFAM" id="SSF103506">
    <property type="entry name" value="Mitochondrial carrier"/>
    <property type="match status" value="1"/>
</dbReference>
<evidence type="ECO:0000256" key="10">
    <source>
        <dbReference type="SAM" id="Phobius"/>
    </source>
</evidence>
<dbReference type="Gene3D" id="1.50.40.10">
    <property type="entry name" value="Mitochondrial carrier domain"/>
    <property type="match status" value="1"/>
</dbReference>
<dbReference type="Pfam" id="PF00153">
    <property type="entry name" value="Mito_carr"/>
    <property type="match status" value="3"/>
</dbReference>
<dbReference type="PROSITE" id="PS50920">
    <property type="entry name" value="SOLCAR"/>
    <property type="match status" value="3"/>
</dbReference>
<comment type="subcellular location">
    <subcellularLocation>
        <location evidence="1">Membrane</location>
        <topology evidence="1">Multi-pass membrane protein</topology>
    </subcellularLocation>
</comment>
<evidence type="ECO:0000256" key="3">
    <source>
        <dbReference type="ARBA" id="ARBA00022448"/>
    </source>
</evidence>
<comment type="similarity">
    <text evidence="2 9">Belongs to the mitochondrial carrier (TC 2.A.29) family.</text>
</comment>
<feature type="repeat" description="Solcar" evidence="8">
    <location>
        <begin position="159"/>
        <end position="243"/>
    </location>
</feature>
<feature type="transmembrane region" description="Helical" evidence="10">
    <location>
        <begin position="64"/>
        <end position="84"/>
    </location>
</feature>
<protein>
    <submittedName>
        <fullName evidence="12">Mitochondrial dicarboxylate carrier</fullName>
    </submittedName>
</protein>
<evidence type="ECO:0000256" key="7">
    <source>
        <dbReference type="ARBA" id="ARBA00023136"/>
    </source>
</evidence>
<feature type="transmembrane region" description="Helical" evidence="10">
    <location>
        <begin position="215"/>
        <end position="237"/>
    </location>
</feature>
<evidence type="ECO:0000313" key="12">
    <source>
        <dbReference type="RefSeq" id="XP_030387714.1"/>
    </source>
</evidence>
<dbReference type="InterPro" id="IPR050391">
    <property type="entry name" value="Mito_Metabolite_Transporter"/>
</dbReference>
<evidence type="ECO:0000256" key="5">
    <source>
        <dbReference type="ARBA" id="ARBA00022737"/>
    </source>
</evidence>
<evidence type="ECO:0000313" key="11">
    <source>
        <dbReference type="Proteomes" id="UP000504634"/>
    </source>
</evidence>
<keyword evidence="6 10" id="KW-1133">Transmembrane helix</keyword>
<evidence type="ECO:0000256" key="2">
    <source>
        <dbReference type="ARBA" id="ARBA00006375"/>
    </source>
</evidence>
<dbReference type="AlphaFoldDB" id="A0A6J2UH66"/>
<gene>
    <name evidence="12" type="primary">LOC115634260</name>
</gene>
<evidence type="ECO:0000256" key="4">
    <source>
        <dbReference type="ARBA" id="ARBA00022692"/>
    </source>
</evidence>
<name>A0A6J2UH66_DROLE</name>
<evidence type="ECO:0000256" key="9">
    <source>
        <dbReference type="RuleBase" id="RU000488"/>
    </source>
</evidence>
<keyword evidence="7 8" id="KW-0472">Membrane</keyword>
<accession>A0A6J2UH66</accession>
<evidence type="ECO:0000256" key="8">
    <source>
        <dbReference type="PROSITE-ProRule" id="PRU00282"/>
    </source>
</evidence>
<feature type="repeat" description="Solcar" evidence="8">
    <location>
        <begin position="1"/>
        <end position="54"/>
    </location>
</feature>
<keyword evidence="3 9" id="KW-0813">Transport</keyword>
<dbReference type="PANTHER" id="PTHR45618">
    <property type="entry name" value="MITOCHONDRIAL DICARBOXYLATE CARRIER-RELATED"/>
    <property type="match status" value="1"/>
</dbReference>
<keyword evidence="5" id="KW-0677">Repeat</keyword>
<dbReference type="Proteomes" id="UP000504634">
    <property type="component" value="Unplaced"/>
</dbReference>
<evidence type="ECO:0000256" key="6">
    <source>
        <dbReference type="ARBA" id="ARBA00022989"/>
    </source>
</evidence>
<evidence type="ECO:0000256" key="1">
    <source>
        <dbReference type="ARBA" id="ARBA00004141"/>
    </source>
</evidence>
<proteinExistence type="inferred from homology"/>
<sequence length="256" mass="29538">MMAVKKDKTMMQTLQHAVKHHGYFSLYDGLSAQLLRQLSYTSVRFHLYETGKRYVDEYNFLHKMFIASIAGLVAGAVGIPSEMVNTRMHMDRMLPHEDRRRYKHVFHGFYKVCQKEGCGALYNGWSYACVRAALLTIGQNAVYDQAKNYYMKTFNFKHHSKTVHLLSSITAALACIPIVQPIEVLKTLNMQVKAGYFKSVGEEVKYMMRFGIRGLFRGIVPGLLRMLPNTVVIFLIYEQLRLTFGYTLNEKKCSFE</sequence>
<keyword evidence="11" id="KW-1185">Reference proteome</keyword>
<feature type="repeat" description="Solcar" evidence="8">
    <location>
        <begin position="58"/>
        <end position="149"/>
    </location>
</feature>
<dbReference type="GO" id="GO:0016020">
    <property type="term" value="C:membrane"/>
    <property type="evidence" value="ECO:0007669"/>
    <property type="project" value="UniProtKB-SubCell"/>
</dbReference>
<organism evidence="11 12">
    <name type="scientific">Drosophila lebanonensis</name>
    <name type="common">Fruit fly</name>
    <name type="synonym">Scaptodrosophila lebanonensis</name>
    <dbReference type="NCBI Taxonomy" id="7225"/>
    <lineage>
        <taxon>Eukaryota</taxon>
        <taxon>Metazoa</taxon>
        <taxon>Ecdysozoa</taxon>
        <taxon>Arthropoda</taxon>
        <taxon>Hexapoda</taxon>
        <taxon>Insecta</taxon>
        <taxon>Pterygota</taxon>
        <taxon>Neoptera</taxon>
        <taxon>Endopterygota</taxon>
        <taxon>Diptera</taxon>
        <taxon>Brachycera</taxon>
        <taxon>Muscomorpha</taxon>
        <taxon>Ephydroidea</taxon>
        <taxon>Drosophilidae</taxon>
        <taxon>Scaptodrosophila</taxon>
    </lineage>
</organism>
<dbReference type="OrthoDB" id="270584at2759"/>
<dbReference type="InterPro" id="IPR018108">
    <property type="entry name" value="MCP_transmembrane"/>
</dbReference>